<sequence length="337" mass="36081">MTMTAREYWTEAPFTGVVRQVPIPEPAAGEVLVETEVSGISSGTESLVHRGEVPASVSDMMRAPHQLGEFPSPVSHGYLNVGIVKQGPAQLLGKRVFSLSGHRSHVVIPAESCHVIPDDCPSERALLAGIAEVALNAIWEAQVTLADRVTVIGAGMVGLSAALLLSRIGLQRLEVVEVDAGRRAVVESLGLTAVTPEDASGDNDVVFHTSAHEAGLARALEITGDDGAVLELSWYGQKSPQVPLGADFHARRLRIIGSQVGQVASPKRLRRTRAERLSTALTLLDERFDALITGRSPLEELPAVMDRMAGRGTAGPEQPLEDHMNTSRQEILHVVTY</sequence>
<dbReference type="SUPFAM" id="SSF50129">
    <property type="entry name" value="GroES-like"/>
    <property type="match status" value="1"/>
</dbReference>
<dbReference type="InterPro" id="IPR036291">
    <property type="entry name" value="NAD(P)-bd_dom_sf"/>
</dbReference>
<dbReference type="PANTHER" id="PTHR43350:SF19">
    <property type="entry name" value="D-GULOSIDE 3-DEHYDROGENASE"/>
    <property type="match status" value="1"/>
</dbReference>
<evidence type="ECO:0000256" key="1">
    <source>
        <dbReference type="ARBA" id="ARBA00001947"/>
    </source>
</evidence>
<dbReference type="InterPro" id="IPR011032">
    <property type="entry name" value="GroES-like_sf"/>
</dbReference>
<evidence type="ECO:0000313" key="6">
    <source>
        <dbReference type="EMBL" id="MCT1605851.1"/>
    </source>
</evidence>
<dbReference type="CDD" id="cd08255">
    <property type="entry name" value="2-desacetyl-2-hydroxyethyl_bacteriochlorophyllide_like"/>
    <property type="match status" value="1"/>
</dbReference>
<comment type="similarity">
    <text evidence="2">Belongs to the zinc-containing alcohol dehydrogenase family.</text>
</comment>
<reference evidence="6 7" key="1">
    <citation type="submission" date="2022-04" db="EMBL/GenBank/DDBJ databases">
        <title>Human microbiome associated bacterial genomes.</title>
        <authorList>
            <person name="Sandstrom S."/>
            <person name="Salamzade R."/>
            <person name="Kalan L.R."/>
        </authorList>
    </citation>
    <scope>NUCLEOTIDE SEQUENCE [LARGE SCALE GENOMIC DNA]</scope>
    <source>
        <strain evidence="7">p3-SID767</strain>
    </source>
</reference>
<evidence type="ECO:0000256" key="5">
    <source>
        <dbReference type="ARBA" id="ARBA00023002"/>
    </source>
</evidence>
<evidence type="ECO:0000256" key="3">
    <source>
        <dbReference type="ARBA" id="ARBA00022723"/>
    </source>
</evidence>
<keyword evidence="7" id="KW-1185">Reference proteome</keyword>
<name>A0ABT2HMD9_9MICC</name>
<dbReference type="Gene3D" id="3.90.180.10">
    <property type="entry name" value="Medium-chain alcohol dehydrogenases, catalytic domain"/>
    <property type="match status" value="1"/>
</dbReference>
<comment type="cofactor">
    <cofactor evidence="1">
        <name>Zn(2+)</name>
        <dbReference type="ChEBI" id="CHEBI:29105"/>
    </cofactor>
</comment>
<keyword evidence="3" id="KW-0479">Metal-binding</keyword>
<keyword evidence="5" id="KW-0560">Oxidoreductase</keyword>
<comment type="caution">
    <text evidence="6">The sequence shown here is derived from an EMBL/GenBank/DDBJ whole genome shotgun (WGS) entry which is preliminary data.</text>
</comment>
<dbReference type="Gene3D" id="3.40.50.720">
    <property type="entry name" value="NAD(P)-binding Rossmann-like Domain"/>
    <property type="match status" value="1"/>
</dbReference>
<organism evidence="6 7">
    <name type="scientific">Nesterenkonia massiliensis</name>
    <dbReference type="NCBI Taxonomy" id="1232429"/>
    <lineage>
        <taxon>Bacteria</taxon>
        <taxon>Bacillati</taxon>
        <taxon>Actinomycetota</taxon>
        <taxon>Actinomycetes</taxon>
        <taxon>Micrococcales</taxon>
        <taxon>Micrococcaceae</taxon>
        <taxon>Nesterenkonia</taxon>
    </lineage>
</organism>
<proteinExistence type="inferred from homology"/>
<dbReference type="PANTHER" id="PTHR43350">
    <property type="entry name" value="NAD-DEPENDENT ALCOHOL DEHYDROGENASE"/>
    <property type="match status" value="1"/>
</dbReference>
<evidence type="ECO:0000313" key="7">
    <source>
        <dbReference type="Proteomes" id="UP001205046"/>
    </source>
</evidence>
<evidence type="ECO:0000256" key="4">
    <source>
        <dbReference type="ARBA" id="ARBA00022833"/>
    </source>
</evidence>
<gene>
    <name evidence="6" type="ORF">M3B43_00665</name>
</gene>
<accession>A0ABT2HMD9</accession>
<dbReference type="EMBL" id="JALXMO010000001">
    <property type="protein sequence ID" value="MCT1605851.1"/>
    <property type="molecule type" value="Genomic_DNA"/>
</dbReference>
<dbReference type="Proteomes" id="UP001205046">
    <property type="component" value="Unassembled WGS sequence"/>
</dbReference>
<keyword evidence="4" id="KW-0862">Zinc</keyword>
<evidence type="ECO:0000256" key="2">
    <source>
        <dbReference type="ARBA" id="ARBA00008072"/>
    </source>
</evidence>
<dbReference type="SUPFAM" id="SSF51735">
    <property type="entry name" value="NAD(P)-binding Rossmann-fold domains"/>
    <property type="match status" value="1"/>
</dbReference>
<protein>
    <submittedName>
        <fullName evidence="6">Zinc-binding alcohol dehydrogenase</fullName>
    </submittedName>
</protein>
<dbReference type="RefSeq" id="WP_260072116.1">
    <property type="nucleotide sequence ID" value="NZ_JALXMO010000001.1"/>
</dbReference>